<keyword evidence="4" id="KW-1185">Reference proteome</keyword>
<dbReference type="Proteomes" id="UP000280501">
    <property type="component" value="Unassembled WGS sequence"/>
</dbReference>
<dbReference type="RefSeq" id="WP_123814148.1">
    <property type="nucleotide sequence ID" value="NZ_RKQZ01000001.1"/>
</dbReference>
<protein>
    <submittedName>
        <fullName evidence="3">Vancomycin resistance protein YoaR</fullName>
    </submittedName>
</protein>
<feature type="compositionally biased region" description="Low complexity" evidence="1">
    <location>
        <begin position="235"/>
        <end position="249"/>
    </location>
</feature>
<feature type="transmembrane region" description="Helical" evidence="2">
    <location>
        <begin position="385"/>
        <end position="406"/>
    </location>
</feature>
<dbReference type="PANTHER" id="PTHR35788:SF1">
    <property type="entry name" value="EXPORTED PROTEIN"/>
    <property type="match status" value="1"/>
</dbReference>
<dbReference type="Pfam" id="PF04294">
    <property type="entry name" value="VanW"/>
    <property type="match status" value="1"/>
</dbReference>
<dbReference type="AlphaFoldDB" id="A0A3N4Z559"/>
<evidence type="ECO:0000256" key="2">
    <source>
        <dbReference type="SAM" id="Phobius"/>
    </source>
</evidence>
<feature type="compositionally biased region" description="Basic and acidic residues" evidence="1">
    <location>
        <begin position="200"/>
        <end position="225"/>
    </location>
</feature>
<feature type="compositionally biased region" description="Acidic residues" evidence="1">
    <location>
        <begin position="15"/>
        <end position="30"/>
    </location>
</feature>
<evidence type="ECO:0000313" key="4">
    <source>
        <dbReference type="Proteomes" id="UP000280501"/>
    </source>
</evidence>
<dbReference type="EMBL" id="RKQZ01000001">
    <property type="protein sequence ID" value="RPF21058.1"/>
    <property type="molecule type" value="Genomic_DNA"/>
</dbReference>
<reference evidence="3 4" key="1">
    <citation type="submission" date="2018-11" db="EMBL/GenBank/DDBJ databases">
        <title>Sequencing the genomes of 1000 actinobacteria strains.</title>
        <authorList>
            <person name="Klenk H.-P."/>
        </authorList>
    </citation>
    <scope>NUCLEOTIDE SEQUENCE [LARGE SCALE GENOMIC DNA]</scope>
    <source>
        <strain evidence="3 4">DSM 15700</strain>
    </source>
</reference>
<keyword evidence="2" id="KW-1133">Transmembrane helix</keyword>
<organism evidence="3 4">
    <name type="scientific">Myceligenerans xiligouense</name>
    <dbReference type="NCBI Taxonomy" id="253184"/>
    <lineage>
        <taxon>Bacteria</taxon>
        <taxon>Bacillati</taxon>
        <taxon>Actinomycetota</taxon>
        <taxon>Actinomycetes</taxon>
        <taxon>Micrococcales</taxon>
        <taxon>Promicromonosporaceae</taxon>
        <taxon>Myceligenerans</taxon>
    </lineage>
</organism>
<evidence type="ECO:0000313" key="3">
    <source>
        <dbReference type="EMBL" id="RPF21058.1"/>
    </source>
</evidence>
<dbReference type="InterPro" id="IPR052913">
    <property type="entry name" value="Glycopeptide_resist_protein"/>
</dbReference>
<dbReference type="OrthoDB" id="9813301at2"/>
<keyword evidence="2" id="KW-0472">Membrane</keyword>
<sequence>MDRPSQRSTPLDPTTPDEPDPASPDPEEPNEGASGEAPPDSATSDGAVPDASLRDGAVPDGATPDGATPDGATPDGATPDGATPDGATPDSSTQTEPAQTDATQTEPARTDAALSGAALVGPPEGESPAGDVPTGTASGDGDDQPAEEASGGGTSADQAAQLPAGVGTGADSAAESEEAVGGGAAFEAEPVQQVGAEADVAIRAEPVDGEGDGHSEMVGDGKRVGGGDADGTGDAGSSSTGDADSAGDAHSAEDADRDGDVDADGAARDEGGVAVRDRSDGESFAPPHDVQVIALALVEAATEDAARVSPAPTAPTSDLAPDPAPVVPPFPMPLPPGSSPRETAASARAVVVQRARDLRAWWTGVGPDGERAADGAATATRNRRIGIGAAAAVVVLLVVYAITAAVHGDVVPKGTTVAGAEVGGQSTAEAAETLAGALAEPAAKPVELVAGEASTTLDPIAAGLAVDVPATADSLTGFSLSPARVWRHLFGAGPAAPVLEVDDEAFAATIGGLEDSMAVAAVDGAVAFAGVTPTATPAQNGTRIDPRAAARAITSAWLVVDGPVELPTLTVPPEITQEETDAALAEAEKIVSGPVAVSVGGQQAQLPPKVLAAAASFVVKDGGLAARFDGATLTRAIVERTDNLLTMADGAQYDFASGRPKVIGGELGTTLADGPTRTAIRTAALGDERTATLKVVHQTPENSTQALRAMGVEEVVAEFSTPLTSDYVRTQNLIRGAEMITGDLIRPGETFSLVSALSPITLANGYVASGMIIGGQHIDGVGGGLSQMATTTYSAAMIAGFEDVEHHPHSYWFERYPAGREATIAVGSKDMKVRNNTPYGAVLQSWVADNQLHVRIWSTKFLKNTWTDGEKRNIVPPGVVTSTDAGCLPYPGGEPGFTITVDRLVERISDGKVVIEQSYTTTYRPDHGLACVTPEPPEPPEPDNDTAPTPPGPDG</sequence>
<accession>A0A3N4Z559</accession>
<gene>
    <name evidence="3" type="ORF">EDD34_1668</name>
</gene>
<feature type="region of interest" description="Disordered" evidence="1">
    <location>
        <begin position="306"/>
        <end position="327"/>
    </location>
</feature>
<evidence type="ECO:0000256" key="1">
    <source>
        <dbReference type="SAM" id="MobiDB-lite"/>
    </source>
</evidence>
<feature type="compositionally biased region" description="Polar residues" evidence="1">
    <location>
        <begin position="89"/>
        <end position="107"/>
    </location>
</feature>
<comment type="caution">
    <text evidence="3">The sequence shown here is derived from an EMBL/GenBank/DDBJ whole genome shotgun (WGS) entry which is preliminary data.</text>
</comment>
<feature type="region of interest" description="Disordered" evidence="1">
    <location>
        <begin position="925"/>
        <end position="955"/>
    </location>
</feature>
<proteinExistence type="predicted"/>
<dbReference type="InterPro" id="IPR007391">
    <property type="entry name" value="Vancomycin_resist_VanW"/>
</dbReference>
<name>A0A3N4Z559_9MICO</name>
<feature type="compositionally biased region" description="Basic and acidic residues" evidence="1">
    <location>
        <begin position="250"/>
        <end position="281"/>
    </location>
</feature>
<dbReference type="PANTHER" id="PTHR35788">
    <property type="entry name" value="EXPORTED PROTEIN-RELATED"/>
    <property type="match status" value="1"/>
</dbReference>
<keyword evidence="2" id="KW-0812">Transmembrane</keyword>
<feature type="region of interest" description="Disordered" evidence="1">
    <location>
        <begin position="1"/>
        <end position="286"/>
    </location>
</feature>